<dbReference type="Gene3D" id="3.40.50.1000">
    <property type="entry name" value="HAD superfamily/HAD-like"/>
    <property type="match status" value="1"/>
</dbReference>
<dbReference type="NCBIfam" id="TIGR01512">
    <property type="entry name" value="ATPase-IB2_Cd"/>
    <property type="match status" value="1"/>
</dbReference>
<keyword evidence="9" id="KW-1278">Translocase</keyword>
<evidence type="ECO:0000256" key="9">
    <source>
        <dbReference type="ARBA" id="ARBA00022967"/>
    </source>
</evidence>
<evidence type="ECO:0000256" key="3">
    <source>
        <dbReference type="ARBA" id="ARBA00022475"/>
    </source>
</evidence>
<dbReference type="NCBIfam" id="TIGR01511">
    <property type="entry name" value="ATPase-IB1_Cu"/>
    <property type="match status" value="1"/>
</dbReference>
<dbReference type="Proteomes" id="UP000654345">
    <property type="component" value="Unassembled WGS sequence"/>
</dbReference>
<dbReference type="RefSeq" id="WP_201372124.1">
    <property type="nucleotide sequence ID" value="NZ_BNJG01000001.1"/>
</dbReference>
<feature type="transmembrane region" description="Helical" evidence="12">
    <location>
        <begin position="457"/>
        <end position="481"/>
    </location>
</feature>
<dbReference type="PANTHER" id="PTHR48085:SF5">
    <property type="entry name" value="CADMIUM_ZINC-TRANSPORTING ATPASE HMA4-RELATED"/>
    <property type="match status" value="1"/>
</dbReference>
<dbReference type="PROSITE" id="PS50846">
    <property type="entry name" value="HMA_2"/>
    <property type="match status" value="1"/>
</dbReference>
<feature type="transmembrane region" description="Helical" evidence="12">
    <location>
        <begin position="197"/>
        <end position="214"/>
    </location>
</feature>
<accession>A0ABQ3USX9</accession>
<comment type="caution">
    <text evidence="14">The sequence shown here is derived from an EMBL/GenBank/DDBJ whole genome shotgun (WGS) entry which is preliminary data.</text>
</comment>
<dbReference type="SFLD" id="SFLDS00003">
    <property type="entry name" value="Haloacid_Dehalogenase"/>
    <property type="match status" value="1"/>
</dbReference>
<keyword evidence="4" id="KW-0597">Phosphoprotein</keyword>
<dbReference type="Pfam" id="PF00702">
    <property type="entry name" value="Hydrolase"/>
    <property type="match status" value="1"/>
</dbReference>
<dbReference type="InterPro" id="IPR023298">
    <property type="entry name" value="ATPase_P-typ_TM_dom_sf"/>
</dbReference>
<keyword evidence="5 12" id="KW-0812">Transmembrane</keyword>
<evidence type="ECO:0000313" key="14">
    <source>
        <dbReference type="EMBL" id="GHO55550.1"/>
    </source>
</evidence>
<dbReference type="PANTHER" id="PTHR48085">
    <property type="entry name" value="CADMIUM/ZINC-TRANSPORTING ATPASE HMA2-RELATED"/>
    <property type="match status" value="1"/>
</dbReference>
<dbReference type="InterPro" id="IPR036163">
    <property type="entry name" value="HMA_dom_sf"/>
</dbReference>
<dbReference type="SUPFAM" id="SSF56784">
    <property type="entry name" value="HAD-like"/>
    <property type="match status" value="1"/>
</dbReference>
<dbReference type="PROSITE" id="PS00154">
    <property type="entry name" value="ATPASE_E1_E2"/>
    <property type="match status" value="1"/>
</dbReference>
<keyword evidence="10 12" id="KW-1133">Transmembrane helix</keyword>
<keyword evidence="11 12" id="KW-0472">Membrane</keyword>
<gene>
    <name evidence="14" type="ORF">KSB_40250</name>
</gene>
<keyword evidence="8 12" id="KW-0067">ATP-binding</keyword>
<feature type="transmembrane region" description="Helical" evidence="12">
    <location>
        <begin position="220"/>
        <end position="241"/>
    </location>
</feature>
<evidence type="ECO:0000256" key="2">
    <source>
        <dbReference type="ARBA" id="ARBA00006024"/>
    </source>
</evidence>
<dbReference type="CDD" id="cd00371">
    <property type="entry name" value="HMA"/>
    <property type="match status" value="1"/>
</dbReference>
<evidence type="ECO:0000256" key="5">
    <source>
        <dbReference type="ARBA" id="ARBA00022692"/>
    </source>
</evidence>
<dbReference type="InterPro" id="IPR027256">
    <property type="entry name" value="P-typ_ATPase_IB"/>
</dbReference>
<dbReference type="PROSITE" id="PS01047">
    <property type="entry name" value="HMA_1"/>
    <property type="match status" value="1"/>
</dbReference>
<dbReference type="InterPro" id="IPR036412">
    <property type="entry name" value="HAD-like_sf"/>
</dbReference>
<dbReference type="PRINTS" id="PR00119">
    <property type="entry name" value="CATATPASE"/>
</dbReference>
<evidence type="ECO:0000256" key="8">
    <source>
        <dbReference type="ARBA" id="ARBA00022840"/>
    </source>
</evidence>
<dbReference type="InterPro" id="IPR023299">
    <property type="entry name" value="ATPase_P-typ_cyto_dom_N"/>
</dbReference>
<dbReference type="SUPFAM" id="SSF81653">
    <property type="entry name" value="Calcium ATPase, transduction domain A"/>
    <property type="match status" value="1"/>
</dbReference>
<name>A0ABQ3USX9_9CHLR</name>
<keyword evidence="3 12" id="KW-1003">Cell membrane</keyword>
<dbReference type="PRINTS" id="PR00120">
    <property type="entry name" value="HATPASE"/>
</dbReference>
<evidence type="ECO:0000313" key="15">
    <source>
        <dbReference type="Proteomes" id="UP000654345"/>
    </source>
</evidence>
<proteinExistence type="inferred from homology"/>
<dbReference type="SFLD" id="SFLDG00002">
    <property type="entry name" value="C1.7:_P-type_atpase_like"/>
    <property type="match status" value="1"/>
</dbReference>
<dbReference type="SUPFAM" id="SSF55008">
    <property type="entry name" value="HMA, heavy metal-associated domain"/>
    <property type="match status" value="1"/>
</dbReference>
<sequence length="813" mass="86904">MALHTTTLKLAPNNGNACGSCLQQELLKAEGIKAVDEGKGNLLVVTYEDLPDPAFDVERLIAQTQTSLEQRLRHETLILRGLDCADCAATLEKGLRRMQGLVHVSVNFATSRMAVGYEARGVSHARLVKRVRELGYSVVSPLQVSVLNEQVAEKQEAGASCGCGSCGDEHADEYAHAEEVPVARQNALQQYWQRARAWLPTLVAALLWGIAFLLSHIPGVGWLSTLFYALAICVGGYRVALSGFFALVRGRTLGINLLMTIAVVGAVALGQWSEGAAVVVLFALGEFLEGFTMERVRDSLRSLVDLSPKSARIKVEGEERQVLVDALRAGDIVLVRPGERIAADGKILSGTTTVNQAPITGESIPVEKQVGDEVFAGTLNEHGFIEVQASKRAQDSMLAKIIALVQEAQGSRAPVQRFVDRFAQIYTPMIMVLALLVAIVPPLAFHGVWTTWIYKALVLLVIACPCALVISTPVSIVAAIGRASRSGVLIKGGAYLEALARVKVLAFDKTGTLTQGRPVVTDVLPLGTLTEDELLSLAAAVESRSEHPLARAILREAERRQLAGNTPENFLALPGRGAQATIGADTVLVGSAKLFPACDAHTLKSIETLQRAGKTILIVGRNEEPLGLIAVADQVRPEAAQAIAQLKQAGVEQIVMLTGDNEQTARAVAQHTGVDQVYAGLLPDQKVREIKKLLTAHTSVAMLGDGINDAPAIALSSVGIAMGAAGSDTAIETADVALMKDDLAQLPFVIRLSRAALRTIQTNIAFSLFIKALFLLLTLLGVTNLWLAIFADTGAALLVIAYSMRLLRFEKSK</sequence>
<dbReference type="Pfam" id="PF00122">
    <property type="entry name" value="E1-E2_ATPase"/>
    <property type="match status" value="1"/>
</dbReference>
<dbReference type="InterPro" id="IPR006121">
    <property type="entry name" value="HMA_dom"/>
</dbReference>
<protein>
    <submittedName>
        <fullName evidence="14">Copper-translocating P-type ATPase</fullName>
    </submittedName>
</protein>
<dbReference type="InterPro" id="IPR017969">
    <property type="entry name" value="Heavy-metal-associated_CS"/>
</dbReference>
<dbReference type="InterPro" id="IPR044492">
    <property type="entry name" value="P_typ_ATPase_HD_dom"/>
</dbReference>
<reference evidence="14 15" key="1">
    <citation type="journal article" date="2021" name="Int. J. Syst. Evol. Microbiol.">
        <title>Reticulibacter mediterranei gen. nov., sp. nov., within the new family Reticulibacteraceae fam. nov., and Ktedonospora formicarum gen. nov., sp. nov., Ktedonobacter robiniae sp. nov., Dictyobacter formicarum sp. nov. and Dictyobacter arantiisoli sp. nov., belonging to the class Ktedonobacteria.</title>
        <authorList>
            <person name="Yabe S."/>
            <person name="Zheng Y."/>
            <person name="Wang C.M."/>
            <person name="Sakai Y."/>
            <person name="Abe K."/>
            <person name="Yokota A."/>
            <person name="Donadio S."/>
            <person name="Cavaletti L."/>
            <person name="Monciardini P."/>
        </authorList>
    </citation>
    <scope>NUCLEOTIDE SEQUENCE [LARGE SCALE GENOMIC DNA]</scope>
    <source>
        <strain evidence="14 15">SOSP1-30</strain>
    </source>
</reference>
<feature type="transmembrane region" description="Helical" evidence="12">
    <location>
        <begin position="786"/>
        <end position="807"/>
    </location>
</feature>
<keyword evidence="15" id="KW-1185">Reference proteome</keyword>
<feature type="transmembrane region" description="Helical" evidence="12">
    <location>
        <begin position="760"/>
        <end position="780"/>
    </location>
</feature>
<evidence type="ECO:0000256" key="7">
    <source>
        <dbReference type="ARBA" id="ARBA00022741"/>
    </source>
</evidence>
<dbReference type="InterPro" id="IPR059000">
    <property type="entry name" value="ATPase_P-type_domA"/>
</dbReference>
<dbReference type="Pfam" id="PF00403">
    <property type="entry name" value="HMA"/>
    <property type="match status" value="1"/>
</dbReference>
<dbReference type="NCBIfam" id="TIGR01494">
    <property type="entry name" value="ATPase_P-type"/>
    <property type="match status" value="2"/>
</dbReference>
<feature type="domain" description="HMA" evidence="13">
    <location>
        <begin position="73"/>
        <end position="139"/>
    </location>
</feature>
<dbReference type="Gene3D" id="2.70.150.10">
    <property type="entry name" value="Calcium-transporting ATPase, cytoplasmic transduction domain A"/>
    <property type="match status" value="1"/>
</dbReference>
<dbReference type="InterPro" id="IPR008250">
    <property type="entry name" value="ATPase_P-typ_transduc_dom_A_sf"/>
</dbReference>
<evidence type="ECO:0000256" key="1">
    <source>
        <dbReference type="ARBA" id="ARBA00004651"/>
    </source>
</evidence>
<keyword evidence="6 12" id="KW-0479">Metal-binding</keyword>
<dbReference type="SFLD" id="SFLDF00027">
    <property type="entry name" value="p-type_atpase"/>
    <property type="match status" value="1"/>
</dbReference>
<dbReference type="InterPro" id="IPR018303">
    <property type="entry name" value="ATPase_P-typ_P_site"/>
</dbReference>
<dbReference type="Gene3D" id="3.30.70.100">
    <property type="match status" value="1"/>
</dbReference>
<feature type="transmembrane region" description="Helical" evidence="12">
    <location>
        <begin position="425"/>
        <end position="445"/>
    </location>
</feature>
<feature type="transmembrane region" description="Helical" evidence="12">
    <location>
        <begin position="276"/>
        <end position="293"/>
    </location>
</feature>
<evidence type="ECO:0000256" key="6">
    <source>
        <dbReference type="ARBA" id="ARBA00022723"/>
    </source>
</evidence>
<evidence type="ECO:0000256" key="10">
    <source>
        <dbReference type="ARBA" id="ARBA00022989"/>
    </source>
</evidence>
<dbReference type="InterPro" id="IPR051014">
    <property type="entry name" value="Cation_Transport_ATPase_IB"/>
</dbReference>
<comment type="subcellular location">
    <subcellularLocation>
        <location evidence="1">Cell membrane</location>
        <topology evidence="1">Multi-pass membrane protein</topology>
    </subcellularLocation>
</comment>
<dbReference type="InterPro" id="IPR001757">
    <property type="entry name" value="P_typ_ATPase"/>
</dbReference>
<comment type="similarity">
    <text evidence="2 12">Belongs to the cation transport ATPase (P-type) (TC 3.A.3) family. Type IB subfamily.</text>
</comment>
<evidence type="ECO:0000256" key="4">
    <source>
        <dbReference type="ARBA" id="ARBA00022553"/>
    </source>
</evidence>
<evidence type="ECO:0000256" key="11">
    <source>
        <dbReference type="ARBA" id="ARBA00023136"/>
    </source>
</evidence>
<dbReference type="EMBL" id="BNJG01000001">
    <property type="protein sequence ID" value="GHO55550.1"/>
    <property type="molecule type" value="Genomic_DNA"/>
</dbReference>
<dbReference type="SUPFAM" id="SSF81665">
    <property type="entry name" value="Calcium ATPase, transmembrane domain M"/>
    <property type="match status" value="1"/>
</dbReference>
<dbReference type="InterPro" id="IPR023214">
    <property type="entry name" value="HAD_sf"/>
</dbReference>
<dbReference type="NCBIfam" id="TIGR01525">
    <property type="entry name" value="ATPase-IB_hvy"/>
    <property type="match status" value="1"/>
</dbReference>
<evidence type="ECO:0000259" key="13">
    <source>
        <dbReference type="PROSITE" id="PS50846"/>
    </source>
</evidence>
<keyword evidence="7 12" id="KW-0547">Nucleotide-binding</keyword>
<dbReference type="Gene3D" id="3.40.1110.10">
    <property type="entry name" value="Calcium-transporting ATPase, cytoplasmic domain N"/>
    <property type="match status" value="1"/>
</dbReference>
<feature type="transmembrane region" description="Helical" evidence="12">
    <location>
        <begin position="253"/>
        <end position="270"/>
    </location>
</feature>
<evidence type="ECO:0000256" key="12">
    <source>
        <dbReference type="RuleBase" id="RU362081"/>
    </source>
</evidence>
<organism evidence="14 15">
    <name type="scientific">Ktedonobacter robiniae</name>
    <dbReference type="NCBI Taxonomy" id="2778365"/>
    <lineage>
        <taxon>Bacteria</taxon>
        <taxon>Bacillati</taxon>
        <taxon>Chloroflexota</taxon>
        <taxon>Ktedonobacteria</taxon>
        <taxon>Ktedonobacterales</taxon>
        <taxon>Ktedonobacteraceae</taxon>
        <taxon>Ktedonobacter</taxon>
    </lineage>
</organism>